<sequence length="88" mass="9951">MNNIIIYTKAYCPYCVRAKALLKHKNVEFTEFDIGQQPELRNEMIDKSNGSYTVPQIFIGGKHIGGCDEMMALEAQGRLDLLLNELVS</sequence>
<dbReference type="InterPro" id="IPR011900">
    <property type="entry name" value="GRX_bact"/>
</dbReference>
<evidence type="ECO:0000256" key="1">
    <source>
        <dbReference type="ARBA" id="ARBA00007787"/>
    </source>
</evidence>
<dbReference type="PROSITE" id="PS00195">
    <property type="entry name" value="GLUTAREDOXIN_1"/>
    <property type="match status" value="1"/>
</dbReference>
<dbReference type="EMBL" id="FOLO01000028">
    <property type="protein sequence ID" value="SFD02577.1"/>
    <property type="molecule type" value="Genomic_DNA"/>
</dbReference>
<dbReference type="Gene3D" id="3.40.30.10">
    <property type="entry name" value="Glutaredoxin"/>
    <property type="match status" value="1"/>
</dbReference>
<evidence type="ECO:0000256" key="2">
    <source>
        <dbReference type="ARBA" id="ARBA00022448"/>
    </source>
</evidence>
<dbReference type="PRINTS" id="PR00160">
    <property type="entry name" value="GLUTAREDOXIN"/>
</dbReference>
<keyword evidence="5 6" id="KW-0676">Redox-active center</keyword>
<dbReference type="NCBIfam" id="TIGR02181">
    <property type="entry name" value="GRX_bact"/>
    <property type="match status" value="1"/>
</dbReference>
<protein>
    <recommendedName>
        <fullName evidence="6">Glutaredoxin</fullName>
    </recommendedName>
</protein>
<evidence type="ECO:0000256" key="3">
    <source>
        <dbReference type="ARBA" id="ARBA00022982"/>
    </source>
</evidence>
<dbReference type="RefSeq" id="WP_091986575.1">
    <property type="nucleotide sequence ID" value="NZ_FOLO01000028.1"/>
</dbReference>
<evidence type="ECO:0000313" key="9">
    <source>
        <dbReference type="Proteomes" id="UP000198862"/>
    </source>
</evidence>
<dbReference type="PANTHER" id="PTHR45694">
    <property type="entry name" value="GLUTAREDOXIN 2"/>
    <property type="match status" value="1"/>
</dbReference>
<evidence type="ECO:0000256" key="5">
    <source>
        <dbReference type="ARBA" id="ARBA00023284"/>
    </source>
</evidence>
<comment type="similarity">
    <text evidence="1 6">Belongs to the glutaredoxin family.</text>
</comment>
<dbReference type="STRING" id="1123010.SAMN02745724_03235"/>
<keyword evidence="9" id="KW-1185">Reference proteome</keyword>
<keyword evidence="4" id="KW-1015">Disulfide bond</keyword>
<dbReference type="InterPro" id="IPR002109">
    <property type="entry name" value="Glutaredoxin"/>
</dbReference>
<keyword evidence="2 6" id="KW-0813">Transport</keyword>
<reference evidence="8 9" key="1">
    <citation type="submission" date="2016-10" db="EMBL/GenBank/DDBJ databases">
        <authorList>
            <person name="de Groot N.N."/>
        </authorList>
    </citation>
    <scope>NUCLEOTIDE SEQUENCE [LARGE SCALE GENOMIC DNA]</scope>
    <source>
        <strain evidence="8 9">DSM 6059</strain>
    </source>
</reference>
<evidence type="ECO:0000256" key="4">
    <source>
        <dbReference type="ARBA" id="ARBA00023157"/>
    </source>
</evidence>
<dbReference type="InterPro" id="IPR036249">
    <property type="entry name" value="Thioredoxin-like_sf"/>
</dbReference>
<dbReference type="GO" id="GO:0015038">
    <property type="term" value="F:glutathione disulfide oxidoreductase activity"/>
    <property type="evidence" value="ECO:0007669"/>
    <property type="project" value="UniProtKB-UniRule"/>
</dbReference>
<evidence type="ECO:0000259" key="7">
    <source>
        <dbReference type="Pfam" id="PF00462"/>
    </source>
</evidence>
<dbReference type="OrthoDB" id="9814618at2"/>
<dbReference type="GO" id="GO:0005737">
    <property type="term" value="C:cytoplasm"/>
    <property type="evidence" value="ECO:0007669"/>
    <property type="project" value="TreeGrafter"/>
</dbReference>
<dbReference type="GO" id="GO:0034599">
    <property type="term" value="P:cellular response to oxidative stress"/>
    <property type="evidence" value="ECO:0007669"/>
    <property type="project" value="TreeGrafter"/>
</dbReference>
<dbReference type="Pfam" id="PF00462">
    <property type="entry name" value="Glutaredoxin"/>
    <property type="match status" value="1"/>
</dbReference>
<keyword evidence="6" id="KW-0963">Cytoplasm</keyword>
<dbReference type="FunFam" id="3.40.30.10:FF:000018">
    <property type="entry name" value="Glutaredoxin"/>
    <property type="match status" value="1"/>
</dbReference>
<dbReference type="SUPFAM" id="SSF52833">
    <property type="entry name" value="Thioredoxin-like"/>
    <property type="match status" value="1"/>
</dbReference>
<organism evidence="8 9">
    <name type="scientific">Pseudoalteromonas denitrificans DSM 6059</name>
    <dbReference type="NCBI Taxonomy" id="1123010"/>
    <lineage>
        <taxon>Bacteria</taxon>
        <taxon>Pseudomonadati</taxon>
        <taxon>Pseudomonadota</taxon>
        <taxon>Gammaproteobacteria</taxon>
        <taxon>Alteromonadales</taxon>
        <taxon>Pseudoalteromonadaceae</taxon>
        <taxon>Pseudoalteromonas</taxon>
    </lineage>
</organism>
<feature type="domain" description="Glutaredoxin" evidence="7">
    <location>
        <begin position="4"/>
        <end position="64"/>
    </location>
</feature>
<dbReference type="InterPro" id="IPR014025">
    <property type="entry name" value="Glutaredoxin_subgr"/>
</dbReference>
<dbReference type="Proteomes" id="UP000198862">
    <property type="component" value="Unassembled WGS sequence"/>
</dbReference>
<dbReference type="InterPro" id="IPR011767">
    <property type="entry name" value="GLR_AS"/>
</dbReference>
<dbReference type="GO" id="GO:0045454">
    <property type="term" value="P:cell redox homeostasis"/>
    <property type="evidence" value="ECO:0007669"/>
    <property type="project" value="InterPro"/>
</dbReference>
<gene>
    <name evidence="8" type="ORF">SAMN02745724_03235</name>
</gene>
<name>A0A1I1NYF3_9GAMM</name>
<evidence type="ECO:0000313" key="8">
    <source>
        <dbReference type="EMBL" id="SFD02577.1"/>
    </source>
</evidence>
<comment type="function">
    <text evidence="6">Has a glutathione-disulfide oxidoreductase activity in the presence of NADPH and glutathione reductase. Reduces low molecular weight disulfides and proteins.</text>
</comment>
<dbReference type="PROSITE" id="PS51354">
    <property type="entry name" value="GLUTAREDOXIN_2"/>
    <property type="match status" value="1"/>
</dbReference>
<dbReference type="PANTHER" id="PTHR45694:SF18">
    <property type="entry name" value="GLUTAREDOXIN-1-RELATED"/>
    <property type="match status" value="1"/>
</dbReference>
<dbReference type="CDD" id="cd03418">
    <property type="entry name" value="GRX_GRXb_1_3_like"/>
    <property type="match status" value="1"/>
</dbReference>
<dbReference type="AlphaFoldDB" id="A0A1I1NYF3"/>
<proteinExistence type="inferred from homology"/>
<accession>A0A1I1NYF3</accession>
<evidence type="ECO:0000256" key="6">
    <source>
        <dbReference type="RuleBase" id="RU364065"/>
    </source>
</evidence>
<keyword evidence="3 6" id="KW-0249">Electron transport</keyword>